<gene>
    <name evidence="7" type="ORF">ACFOND_15780</name>
</gene>
<dbReference type="NCBIfam" id="NF004609">
    <property type="entry name" value="PRK05939.1"/>
    <property type="match status" value="1"/>
</dbReference>
<name>A0ABV7WXM3_9GAMM</name>
<evidence type="ECO:0000256" key="5">
    <source>
        <dbReference type="RuleBase" id="RU362118"/>
    </source>
</evidence>
<dbReference type="PANTHER" id="PTHR43797:SF2">
    <property type="entry name" value="HOMOCYSTEINE_CYSTEINE SYNTHASE"/>
    <property type="match status" value="1"/>
</dbReference>
<feature type="transmembrane region" description="Helical" evidence="6">
    <location>
        <begin position="77"/>
        <end position="98"/>
    </location>
</feature>
<evidence type="ECO:0000256" key="3">
    <source>
        <dbReference type="ARBA" id="ARBA00022679"/>
    </source>
</evidence>
<evidence type="ECO:0000313" key="7">
    <source>
        <dbReference type="EMBL" id="MFC3703089.1"/>
    </source>
</evidence>
<evidence type="ECO:0000256" key="6">
    <source>
        <dbReference type="SAM" id="Phobius"/>
    </source>
</evidence>
<dbReference type="SUPFAM" id="SSF53383">
    <property type="entry name" value="PLP-dependent transferases"/>
    <property type="match status" value="1"/>
</dbReference>
<comment type="similarity">
    <text evidence="2 5">Belongs to the trans-sulfuration enzymes family.</text>
</comment>
<keyword evidence="3" id="KW-0808">Transferase</keyword>
<accession>A0ABV7WXM3</accession>
<dbReference type="InterPro" id="IPR015421">
    <property type="entry name" value="PyrdxlP-dep_Trfase_major"/>
</dbReference>
<dbReference type="PANTHER" id="PTHR43797">
    <property type="entry name" value="HOMOCYSTEINE/CYSTEINE SYNTHASE"/>
    <property type="match status" value="1"/>
</dbReference>
<organism evidence="7 8">
    <name type="scientific">Reinekea marina</name>
    <dbReference type="NCBI Taxonomy" id="1310421"/>
    <lineage>
        <taxon>Bacteria</taxon>
        <taxon>Pseudomonadati</taxon>
        <taxon>Pseudomonadota</taxon>
        <taxon>Gammaproteobacteria</taxon>
        <taxon>Oceanospirillales</taxon>
        <taxon>Saccharospirillaceae</taxon>
        <taxon>Reinekea</taxon>
    </lineage>
</organism>
<dbReference type="InterPro" id="IPR015424">
    <property type="entry name" value="PyrdxlP-dep_Trfase"/>
</dbReference>
<evidence type="ECO:0000313" key="8">
    <source>
        <dbReference type="Proteomes" id="UP001595710"/>
    </source>
</evidence>
<evidence type="ECO:0000256" key="4">
    <source>
        <dbReference type="ARBA" id="ARBA00022898"/>
    </source>
</evidence>
<dbReference type="Gene3D" id="3.40.640.10">
    <property type="entry name" value="Type I PLP-dependent aspartate aminotransferase-like (Major domain)"/>
    <property type="match status" value="1"/>
</dbReference>
<dbReference type="EMBL" id="JBHRYN010000069">
    <property type="protein sequence ID" value="MFC3703089.1"/>
    <property type="molecule type" value="Genomic_DNA"/>
</dbReference>
<keyword evidence="6" id="KW-0812">Transmembrane</keyword>
<evidence type="ECO:0000256" key="2">
    <source>
        <dbReference type="ARBA" id="ARBA00009077"/>
    </source>
</evidence>
<comment type="caution">
    <text evidence="7">The sequence shown here is derived from an EMBL/GenBank/DDBJ whole genome shotgun (WGS) entry which is preliminary data.</text>
</comment>
<keyword evidence="4 5" id="KW-0663">Pyridoxal phosphate</keyword>
<keyword evidence="6" id="KW-1133">Transmembrane helix</keyword>
<dbReference type="RefSeq" id="WP_290280024.1">
    <property type="nucleotide sequence ID" value="NZ_JAUFQI010000001.1"/>
</dbReference>
<sequence>MSKWQGFTSKIIHHDRQQGYADGPIHAPVYNSVPYGYATTKDLEDVFQGNKTGHAYARQSTPTTDSLQSMLTQAEGGLGSLVFATGMAALSAVFFSLLKSGDHLIASRFLFGNSHSLLTTLENFGIEVSLVDATSVANVRAVQQENTRIVFVETIANPGTQVVDLAAIGDWCEQNKLVYLVDNTLTSPYLFNPKSVKASLIMNSLSKYFCGHGTVLGGAITDTGLYDWSQYPNIFDSYRKGDAKKWALTQIKKKALRDMGGTLSSDAAFQISVGAETMALRMDRACSNAFALATMLNAHEKVAQVYYPGLSSHPQHQKAEKWFKRFGAILSFDLKPGYDCATLLDSIDIVINATHLGDNRTLALPMASTIFYEMGPQNRAAAGISEQMIRCSIGIEDADDLVNGFQHGLDTLAKTL</sequence>
<keyword evidence="6" id="KW-0472">Membrane</keyword>
<dbReference type="PIRSF" id="PIRSF001434">
    <property type="entry name" value="CGS"/>
    <property type="match status" value="1"/>
</dbReference>
<dbReference type="InterPro" id="IPR006235">
    <property type="entry name" value="OAc-hSer/O-AcSer_sulfhydrylase"/>
</dbReference>
<dbReference type="Gene3D" id="3.90.1150.10">
    <property type="entry name" value="Aspartate Aminotransferase, domain 1"/>
    <property type="match status" value="1"/>
</dbReference>
<comment type="cofactor">
    <cofactor evidence="1 5">
        <name>pyridoxal 5'-phosphate</name>
        <dbReference type="ChEBI" id="CHEBI:597326"/>
    </cofactor>
</comment>
<evidence type="ECO:0000256" key="1">
    <source>
        <dbReference type="ARBA" id="ARBA00001933"/>
    </source>
</evidence>
<protein>
    <submittedName>
        <fullName evidence="7">Cystathionine gamma-synthase family protein</fullName>
    </submittedName>
</protein>
<dbReference type="InterPro" id="IPR015422">
    <property type="entry name" value="PyrdxlP-dep_Trfase_small"/>
</dbReference>
<dbReference type="Proteomes" id="UP001595710">
    <property type="component" value="Unassembled WGS sequence"/>
</dbReference>
<keyword evidence="8" id="KW-1185">Reference proteome</keyword>
<reference evidence="8" key="1">
    <citation type="journal article" date="2019" name="Int. J. Syst. Evol. Microbiol.">
        <title>The Global Catalogue of Microorganisms (GCM) 10K type strain sequencing project: providing services to taxonomists for standard genome sequencing and annotation.</title>
        <authorList>
            <consortium name="The Broad Institute Genomics Platform"/>
            <consortium name="The Broad Institute Genome Sequencing Center for Infectious Disease"/>
            <person name="Wu L."/>
            <person name="Ma J."/>
        </authorList>
    </citation>
    <scope>NUCLEOTIDE SEQUENCE [LARGE SCALE GENOMIC DNA]</scope>
    <source>
        <strain evidence="8">CECT 8288</strain>
    </source>
</reference>
<dbReference type="InterPro" id="IPR000277">
    <property type="entry name" value="Cys/Met-Metab_PyrdxlP-dep_enz"/>
</dbReference>
<proteinExistence type="inferred from homology"/>
<dbReference type="Pfam" id="PF01053">
    <property type="entry name" value="Cys_Met_Meta_PP"/>
    <property type="match status" value="1"/>
</dbReference>